<evidence type="ECO:0000313" key="10">
    <source>
        <dbReference type="Proteomes" id="UP001165342"/>
    </source>
</evidence>
<comment type="caution">
    <text evidence="9">The sequence shown here is derived from an EMBL/GenBank/DDBJ whole genome shotgun (WGS) entry which is preliminary data.</text>
</comment>
<evidence type="ECO:0000256" key="5">
    <source>
        <dbReference type="ARBA" id="ARBA00022801"/>
    </source>
</evidence>
<feature type="binding site" evidence="7">
    <location>
        <position position="54"/>
    </location>
    <ligand>
        <name>Zn(2+)</name>
        <dbReference type="ChEBI" id="CHEBI:29105"/>
        <label>1</label>
    </ligand>
</feature>
<dbReference type="NCBIfam" id="TIGR03413">
    <property type="entry name" value="GSH_gloB"/>
    <property type="match status" value="1"/>
</dbReference>
<dbReference type="Pfam" id="PF16123">
    <property type="entry name" value="HAGH_C"/>
    <property type="match status" value="1"/>
</dbReference>
<dbReference type="InterPro" id="IPR036866">
    <property type="entry name" value="RibonucZ/Hydroxyglut_hydro"/>
</dbReference>
<evidence type="ECO:0000256" key="3">
    <source>
        <dbReference type="ARBA" id="ARBA00006759"/>
    </source>
</evidence>
<dbReference type="GO" id="GO:0004416">
    <property type="term" value="F:hydroxyacylglutathione hydrolase activity"/>
    <property type="evidence" value="ECO:0007669"/>
    <property type="project" value="UniProtKB-EC"/>
</dbReference>
<gene>
    <name evidence="7 9" type="primary">gloB</name>
    <name evidence="9" type="ORF">LZ538_11955</name>
</gene>
<feature type="binding site" evidence="7">
    <location>
        <position position="56"/>
    </location>
    <ligand>
        <name>Zn(2+)</name>
        <dbReference type="ChEBI" id="CHEBI:29105"/>
        <label>1</label>
    </ligand>
</feature>
<dbReference type="EMBL" id="JAMGBE010000004">
    <property type="protein sequence ID" value="MCL6730760.1"/>
    <property type="molecule type" value="Genomic_DNA"/>
</dbReference>
<sequence length="238" mass="26313">MDIIPVPAFSDNYIWLVHDAESGETAVVDPGDAAPVLVELDRRGWRLNQIWNTHWHPDHTGGNLQLKDATGARISGPDSSRIPGRDIALTEGSEVCIGRHVGRVIEVPGHTLDHVALIFEKDGVAFVGDTLFAMGCGRLFEGTPEQMHSSLQRLAALPDATRLFCAHEYTLANAEFAAHAEPSNDEIASRLIQVKAMRDRDEITLPTTVAQERETNPFVRAKDVPTFARLRTEKDSFR</sequence>
<organism evidence="9 10">
    <name type="scientific">Sphingomonas hankyongi</name>
    <dbReference type="NCBI Taxonomy" id="2908209"/>
    <lineage>
        <taxon>Bacteria</taxon>
        <taxon>Pseudomonadati</taxon>
        <taxon>Pseudomonadota</taxon>
        <taxon>Alphaproteobacteria</taxon>
        <taxon>Sphingomonadales</taxon>
        <taxon>Sphingomonadaceae</taxon>
        <taxon>Sphingomonas</taxon>
    </lineage>
</organism>
<comment type="function">
    <text evidence="7">Thiolesterase that catalyzes the hydrolysis of S-D-lactoyl-glutathione to form glutathione and D-lactic acid.</text>
</comment>
<dbReference type="InterPro" id="IPR017782">
    <property type="entry name" value="Hydroxyacylglutathione_Hdrlase"/>
</dbReference>
<dbReference type="Gene3D" id="3.60.15.10">
    <property type="entry name" value="Ribonuclease Z/Hydroxyacylglutathione hydrolase-like"/>
    <property type="match status" value="1"/>
</dbReference>
<evidence type="ECO:0000259" key="8">
    <source>
        <dbReference type="SMART" id="SM00849"/>
    </source>
</evidence>
<feature type="binding site" evidence="7">
    <location>
        <position position="58"/>
    </location>
    <ligand>
        <name>Zn(2+)</name>
        <dbReference type="ChEBI" id="CHEBI:29105"/>
        <label>2</label>
    </ligand>
</feature>
<dbReference type="PANTHER" id="PTHR43705">
    <property type="entry name" value="HYDROXYACYLGLUTATHIONE HYDROLASE"/>
    <property type="match status" value="1"/>
</dbReference>
<keyword evidence="4 7" id="KW-0479">Metal-binding</keyword>
<accession>A0ABT0S5B0</accession>
<dbReference type="Pfam" id="PF00753">
    <property type="entry name" value="Lactamase_B"/>
    <property type="match status" value="1"/>
</dbReference>
<dbReference type="EC" id="3.1.2.6" evidence="7"/>
<keyword evidence="6 7" id="KW-0862">Zinc</keyword>
<dbReference type="PIRSF" id="PIRSF005457">
    <property type="entry name" value="Glx"/>
    <property type="match status" value="1"/>
</dbReference>
<protein>
    <recommendedName>
        <fullName evidence="7">Hydroxyacylglutathione hydrolase</fullName>
        <ecNumber evidence="7">3.1.2.6</ecNumber>
    </recommendedName>
    <alternativeName>
        <fullName evidence="7">Glyoxalase II</fullName>
        <shortName evidence="7">Glx II</shortName>
    </alternativeName>
</protein>
<comment type="pathway">
    <text evidence="2 7">Secondary metabolite metabolism; methylglyoxal degradation; (R)-lactate from methylglyoxal: step 2/2.</text>
</comment>
<feature type="binding site" evidence="7">
    <location>
        <position position="167"/>
    </location>
    <ligand>
        <name>Zn(2+)</name>
        <dbReference type="ChEBI" id="CHEBI:29105"/>
        <label>2</label>
    </ligand>
</feature>
<dbReference type="PANTHER" id="PTHR43705:SF1">
    <property type="entry name" value="HYDROXYACYLGLUTATHIONE HYDROLASE GLOB"/>
    <property type="match status" value="1"/>
</dbReference>
<dbReference type="InterPro" id="IPR050110">
    <property type="entry name" value="Glyoxalase_II_hydrolase"/>
</dbReference>
<comment type="cofactor">
    <cofactor evidence="7">
        <name>Zn(2+)</name>
        <dbReference type="ChEBI" id="CHEBI:29105"/>
    </cofactor>
    <text evidence="7">Binds 2 Zn(2+) ions per subunit.</text>
</comment>
<comment type="catalytic activity">
    <reaction evidence="1 7">
        <text>an S-(2-hydroxyacyl)glutathione + H2O = a 2-hydroxy carboxylate + glutathione + H(+)</text>
        <dbReference type="Rhea" id="RHEA:21864"/>
        <dbReference type="ChEBI" id="CHEBI:15377"/>
        <dbReference type="ChEBI" id="CHEBI:15378"/>
        <dbReference type="ChEBI" id="CHEBI:57925"/>
        <dbReference type="ChEBI" id="CHEBI:58896"/>
        <dbReference type="ChEBI" id="CHEBI:71261"/>
        <dbReference type="EC" id="3.1.2.6"/>
    </reaction>
</comment>
<feature type="binding site" evidence="7">
    <location>
        <position position="129"/>
    </location>
    <ligand>
        <name>Zn(2+)</name>
        <dbReference type="ChEBI" id="CHEBI:29105"/>
        <label>1</label>
    </ligand>
</feature>
<dbReference type="SMART" id="SM00849">
    <property type="entry name" value="Lactamase_B"/>
    <property type="match status" value="1"/>
</dbReference>
<dbReference type="InterPro" id="IPR001279">
    <property type="entry name" value="Metallo-B-lactamas"/>
</dbReference>
<evidence type="ECO:0000256" key="7">
    <source>
        <dbReference type="HAMAP-Rule" id="MF_01374"/>
    </source>
</evidence>
<reference evidence="9" key="1">
    <citation type="submission" date="2022-05" db="EMBL/GenBank/DDBJ databases">
        <authorList>
            <person name="Jo J.-H."/>
            <person name="Im W.-T."/>
        </authorList>
    </citation>
    <scope>NUCLEOTIDE SEQUENCE</scope>
    <source>
        <strain evidence="9">SE220</strain>
    </source>
</reference>
<dbReference type="RefSeq" id="WP_249832261.1">
    <property type="nucleotide sequence ID" value="NZ_JAMGBE010000004.1"/>
</dbReference>
<keyword evidence="5 7" id="KW-0378">Hydrolase</keyword>
<dbReference type="InterPro" id="IPR032282">
    <property type="entry name" value="HAGH_C"/>
</dbReference>
<comment type="subunit">
    <text evidence="7">Monomer.</text>
</comment>
<evidence type="ECO:0000313" key="9">
    <source>
        <dbReference type="EMBL" id="MCL6730760.1"/>
    </source>
</evidence>
<feature type="binding site" evidence="7">
    <location>
        <position position="110"/>
    </location>
    <ligand>
        <name>Zn(2+)</name>
        <dbReference type="ChEBI" id="CHEBI:29105"/>
        <label>1</label>
    </ligand>
</feature>
<evidence type="ECO:0000256" key="2">
    <source>
        <dbReference type="ARBA" id="ARBA00004963"/>
    </source>
</evidence>
<name>A0ABT0S5B0_9SPHN</name>
<feature type="binding site" evidence="7">
    <location>
        <position position="129"/>
    </location>
    <ligand>
        <name>Zn(2+)</name>
        <dbReference type="ChEBI" id="CHEBI:29105"/>
        <label>2</label>
    </ligand>
</feature>
<evidence type="ECO:0000256" key="4">
    <source>
        <dbReference type="ARBA" id="ARBA00022723"/>
    </source>
</evidence>
<dbReference type="HAMAP" id="MF_01374">
    <property type="entry name" value="Glyoxalase_2"/>
    <property type="match status" value="1"/>
</dbReference>
<dbReference type="InterPro" id="IPR035680">
    <property type="entry name" value="Clx_II_MBL"/>
</dbReference>
<dbReference type="Proteomes" id="UP001165342">
    <property type="component" value="Unassembled WGS sequence"/>
</dbReference>
<dbReference type="CDD" id="cd07723">
    <property type="entry name" value="hydroxyacylglutathione_hydrolase_MBL-fold"/>
    <property type="match status" value="1"/>
</dbReference>
<proteinExistence type="inferred from homology"/>
<comment type="similarity">
    <text evidence="3 7">Belongs to the metallo-beta-lactamase superfamily. Glyoxalase II family.</text>
</comment>
<feature type="binding site" evidence="7">
    <location>
        <position position="59"/>
    </location>
    <ligand>
        <name>Zn(2+)</name>
        <dbReference type="ChEBI" id="CHEBI:29105"/>
        <label>2</label>
    </ligand>
</feature>
<dbReference type="SUPFAM" id="SSF56281">
    <property type="entry name" value="Metallo-hydrolase/oxidoreductase"/>
    <property type="match status" value="1"/>
</dbReference>
<keyword evidence="10" id="KW-1185">Reference proteome</keyword>
<evidence type="ECO:0000256" key="6">
    <source>
        <dbReference type="ARBA" id="ARBA00022833"/>
    </source>
</evidence>
<evidence type="ECO:0000256" key="1">
    <source>
        <dbReference type="ARBA" id="ARBA00001623"/>
    </source>
</evidence>
<feature type="domain" description="Metallo-beta-lactamase" evidence="8">
    <location>
        <begin position="11"/>
        <end position="167"/>
    </location>
</feature>